<dbReference type="InterPro" id="IPR038665">
    <property type="entry name" value="Voltage-dep_anion_channel_sf"/>
</dbReference>
<keyword evidence="3 5" id="KW-1133">Transmembrane helix</keyword>
<keyword evidence="4 5" id="KW-0472">Membrane</keyword>
<reference evidence="6 7" key="1">
    <citation type="submission" date="2021-11" db="EMBL/GenBank/DDBJ databases">
        <title>Black yeast isolated from Biological Soil Crust.</title>
        <authorList>
            <person name="Kurbessoian T."/>
        </authorList>
    </citation>
    <scope>NUCLEOTIDE SEQUENCE [LARGE SCALE GENOMIC DNA]</scope>
    <source>
        <strain evidence="6 7">CCFEE 5522</strain>
    </source>
</reference>
<comment type="subcellular location">
    <subcellularLocation>
        <location evidence="1">Membrane</location>
        <topology evidence="1">Multi-pass membrane protein</topology>
    </subcellularLocation>
</comment>
<evidence type="ECO:0008006" key="8">
    <source>
        <dbReference type="Google" id="ProtNLM"/>
    </source>
</evidence>
<evidence type="ECO:0000313" key="7">
    <source>
        <dbReference type="Proteomes" id="UP001324427"/>
    </source>
</evidence>
<dbReference type="AlphaFoldDB" id="A0AAV9JSM8"/>
<protein>
    <recommendedName>
        <fullName evidence="8">C4-dicarboxylate transporter/malic acid transport protein</fullName>
    </recommendedName>
</protein>
<evidence type="ECO:0000256" key="5">
    <source>
        <dbReference type="SAM" id="Phobius"/>
    </source>
</evidence>
<evidence type="ECO:0000313" key="6">
    <source>
        <dbReference type="EMBL" id="KAK4548250.1"/>
    </source>
</evidence>
<feature type="transmembrane region" description="Helical" evidence="5">
    <location>
        <begin position="217"/>
        <end position="248"/>
    </location>
</feature>
<evidence type="ECO:0000256" key="3">
    <source>
        <dbReference type="ARBA" id="ARBA00022989"/>
    </source>
</evidence>
<feature type="transmembrane region" description="Helical" evidence="5">
    <location>
        <begin position="36"/>
        <end position="53"/>
    </location>
</feature>
<dbReference type="CDD" id="cd09317">
    <property type="entry name" value="TDT_Mae1_like"/>
    <property type="match status" value="1"/>
</dbReference>
<evidence type="ECO:0000256" key="4">
    <source>
        <dbReference type="ARBA" id="ARBA00023136"/>
    </source>
</evidence>
<sequence>MFFILDIVLFIMFTGAIIARSILVPRKMLESLHHPVEGLFFGAYWVSVSLILNATQSYGVPNCGPWLIKAIEILFWTYCAIVLLVAVFQYYVFFQDERMSVADAMPTWIFPVYPLLVVGPMAGTFIPSQPPEAAYPMWVGAVMMQGLAWTVSLMMYSIFTQRLMTSSLPGPPTRPGMYVSVGPAGYTSAALISLGTQAPNVLPNNVFDTVAIPDGDIAKAVCVLAGVFVILFSFWFFCISTVAVVAGIKQMTFTLNWWAFVFPNAGLTLAAIQVGKVFHSPGINGVCSALTILLVTMWLITAVFHIRAVYRGTILWPGKDEDEK</sequence>
<dbReference type="EMBL" id="JAVFHQ010000008">
    <property type="protein sequence ID" value="KAK4548250.1"/>
    <property type="molecule type" value="Genomic_DNA"/>
</dbReference>
<feature type="transmembrane region" description="Helical" evidence="5">
    <location>
        <begin position="73"/>
        <end position="93"/>
    </location>
</feature>
<feature type="transmembrane region" description="Helical" evidence="5">
    <location>
        <begin position="138"/>
        <end position="156"/>
    </location>
</feature>
<dbReference type="InterPro" id="IPR004695">
    <property type="entry name" value="SLAC1/Mae1/Ssu1/TehA"/>
</dbReference>
<feature type="transmembrane region" description="Helical" evidence="5">
    <location>
        <begin position="6"/>
        <end position="24"/>
    </location>
</feature>
<dbReference type="PANTHER" id="PTHR31162">
    <property type="entry name" value="MALIC ACID TRANSPORT PROTEIN-RELATED"/>
    <property type="match status" value="1"/>
</dbReference>
<accession>A0AAV9JSM8</accession>
<name>A0AAV9JSM8_9PEZI</name>
<comment type="caution">
    <text evidence="6">The sequence shown here is derived from an EMBL/GenBank/DDBJ whole genome shotgun (WGS) entry which is preliminary data.</text>
</comment>
<dbReference type="GO" id="GO:0015140">
    <property type="term" value="F:malate transmembrane transporter activity"/>
    <property type="evidence" value="ECO:0007669"/>
    <property type="project" value="InterPro"/>
</dbReference>
<keyword evidence="2 5" id="KW-0812">Transmembrane</keyword>
<keyword evidence="7" id="KW-1185">Reference proteome</keyword>
<evidence type="ECO:0000256" key="1">
    <source>
        <dbReference type="ARBA" id="ARBA00004141"/>
    </source>
</evidence>
<proteinExistence type="predicted"/>
<dbReference type="PANTHER" id="PTHR31162:SF0">
    <property type="entry name" value="MALIC ACID TRANSPORT PROTEIN"/>
    <property type="match status" value="1"/>
</dbReference>
<gene>
    <name evidence="6" type="ORF">LTR36_010120</name>
</gene>
<dbReference type="InterPro" id="IPR030185">
    <property type="entry name" value="Mae1"/>
</dbReference>
<evidence type="ECO:0000256" key="2">
    <source>
        <dbReference type="ARBA" id="ARBA00022692"/>
    </source>
</evidence>
<feature type="transmembrane region" description="Helical" evidence="5">
    <location>
        <begin position="255"/>
        <end position="275"/>
    </location>
</feature>
<feature type="transmembrane region" description="Helical" evidence="5">
    <location>
        <begin position="281"/>
        <end position="304"/>
    </location>
</feature>
<dbReference type="GO" id="GO:0016020">
    <property type="term" value="C:membrane"/>
    <property type="evidence" value="ECO:0007669"/>
    <property type="project" value="UniProtKB-SubCell"/>
</dbReference>
<feature type="transmembrane region" description="Helical" evidence="5">
    <location>
        <begin position="105"/>
        <end position="126"/>
    </location>
</feature>
<dbReference type="Pfam" id="PF03595">
    <property type="entry name" value="SLAC1"/>
    <property type="match status" value="1"/>
</dbReference>
<dbReference type="Proteomes" id="UP001324427">
    <property type="component" value="Unassembled WGS sequence"/>
</dbReference>
<organism evidence="6 7">
    <name type="scientific">Oleoguttula mirabilis</name>
    <dbReference type="NCBI Taxonomy" id="1507867"/>
    <lineage>
        <taxon>Eukaryota</taxon>
        <taxon>Fungi</taxon>
        <taxon>Dikarya</taxon>
        <taxon>Ascomycota</taxon>
        <taxon>Pezizomycotina</taxon>
        <taxon>Dothideomycetes</taxon>
        <taxon>Dothideomycetidae</taxon>
        <taxon>Mycosphaerellales</taxon>
        <taxon>Teratosphaeriaceae</taxon>
        <taxon>Oleoguttula</taxon>
    </lineage>
</organism>
<dbReference type="Gene3D" id="1.50.10.150">
    <property type="entry name" value="Voltage-dependent anion channel"/>
    <property type="match status" value="1"/>
</dbReference>